<feature type="domain" description="SecDF P1 head subdomain" evidence="13">
    <location>
        <begin position="365"/>
        <end position="463"/>
    </location>
</feature>
<evidence type="ECO:0000256" key="8">
    <source>
        <dbReference type="ARBA" id="ARBA00023136"/>
    </source>
</evidence>
<dbReference type="GO" id="GO:0065002">
    <property type="term" value="P:intracellular protein transmembrane transport"/>
    <property type="evidence" value="ECO:0007669"/>
    <property type="project" value="UniProtKB-UniRule"/>
</dbReference>
<dbReference type="Pfam" id="PF22599">
    <property type="entry name" value="SecDF_P1_head"/>
    <property type="match status" value="1"/>
</dbReference>
<dbReference type="Gene3D" id="3.30.70.3220">
    <property type="match status" value="1"/>
</dbReference>
<dbReference type="NCBIfam" id="TIGR01129">
    <property type="entry name" value="secD"/>
    <property type="match status" value="1"/>
</dbReference>
<dbReference type="PRINTS" id="PR01755">
    <property type="entry name" value="SECFTRNLCASE"/>
</dbReference>
<dbReference type="GO" id="GO:0043952">
    <property type="term" value="P:protein transport by the Sec complex"/>
    <property type="evidence" value="ECO:0007669"/>
    <property type="project" value="UniProtKB-UniRule"/>
</dbReference>
<reference evidence="15" key="1">
    <citation type="submission" date="2016-11" db="EMBL/GenBank/DDBJ databases">
        <authorList>
            <person name="Varghese N."/>
            <person name="Submissions S."/>
        </authorList>
    </citation>
    <scope>NUCLEOTIDE SEQUENCE [LARGE SCALE GENOMIC DNA]</scope>
    <source>
        <strain evidence="15">DSM 18829</strain>
    </source>
</reference>
<dbReference type="Pfam" id="PF21760">
    <property type="entry name" value="SecD_1st"/>
    <property type="match status" value="1"/>
</dbReference>
<dbReference type="InterPro" id="IPR048631">
    <property type="entry name" value="SecD_1st"/>
</dbReference>
<evidence type="ECO:0000259" key="12">
    <source>
        <dbReference type="Pfam" id="PF21760"/>
    </source>
</evidence>
<dbReference type="InterPro" id="IPR022813">
    <property type="entry name" value="SecD/SecF_arch_bac"/>
</dbReference>
<feature type="transmembrane region" description="Helical" evidence="9">
    <location>
        <begin position="7"/>
        <end position="28"/>
    </location>
</feature>
<gene>
    <name evidence="10" type="primary">secF</name>
    <name evidence="9" type="synonym">secD</name>
    <name evidence="14" type="ORF">SAMN05444363_2509</name>
</gene>
<dbReference type="Gene3D" id="3.30.1360.200">
    <property type="match status" value="1"/>
</dbReference>
<protein>
    <recommendedName>
        <fullName evidence="9 10">Multifunctional fusion protein</fullName>
    </recommendedName>
    <domain>
        <recommendedName>
            <fullName evidence="9">Protein translocase subunit SecD</fullName>
        </recommendedName>
    </domain>
    <domain>
        <recommendedName>
            <fullName evidence="10">Protein-export membrane protein SecF</fullName>
        </recommendedName>
    </domain>
</protein>
<evidence type="ECO:0000256" key="2">
    <source>
        <dbReference type="ARBA" id="ARBA00022448"/>
    </source>
</evidence>
<dbReference type="InterPro" id="IPR005791">
    <property type="entry name" value="SecD"/>
</dbReference>
<feature type="transmembrane region" description="Helical" evidence="9">
    <location>
        <begin position="668"/>
        <end position="687"/>
    </location>
</feature>
<feature type="transmembrane region" description="Helical" evidence="9">
    <location>
        <begin position="940"/>
        <end position="964"/>
    </location>
</feature>
<sequence>MQNRGLIKFFAILFAVVSIYQLSFTFVANKVKSDAKAFAKGDQEKEIKYLDSIGKEKVFLNYFTYNEVADKQINKGLDLEGGINVTLQISVKDVLKGLANNTANPVFNKALADAKRNQRGNQSYLDAFYDAFEAASAGSGTKLASPDVFGNRNLADEINFNMSEDQVKKVINKKVDESVESAFGVLRERIDKFGVTQPNIVKLGNTGRILVELPGAKDVDRAKKLLSSTAQLEFWETLKVEEVGNYLMTVNEALKKTEKAPVAEAAKATSNIDSLLVDKSKDSAAAKKGNNPLFDKLMPIGQSGPVLGMIAPKDTAAVNAYLKRADIKALLPTNLVDAKFVYGKPRTDDAEFVEMYALKGNRTNTPPMSGSVLVDAADSFDQMGKPSVTMQMNGKGAKIWEELTGRAYSQQSNIAIVLDNIVYSAPGVTSGPIAGGRSEISGVFTVEETKDLANVLRAGKLPAAAEIVQSEVVGPSLGQKAIDNGTTSAIVGLLLVMVWMWVYYGKSGSYANIALVVNLLFLFGILSSLGAVLTLPGIAGIVLTLGTAVDANIIIYERAKEELRHGLSLGETVKKSFSWTGAMRSIIDANVTHVLTGAILYTFGSGPIKGFATTLLIGIVTSLFTSIFITRIFLDRAVAKGESLSFTTSWSKNWFTGYHFDFLKIKKFSYGFSLAVTVISLVSIFFVNGLDEGVDFVGGRTFQVKFEKPVDAATVSDELGKVFGVPAEAKVFGDSDQLRITTKYKIEEEGVAVDEEVNKMLYQGLSKHFPGMDYKTFITLTEGKKFGVLSGSKVGAAISNDIKTNSFWAVLGAMLVVGLYLVVSFRKLGYSLGAIAAVAHDVIFVLGIYSLCYKFMPFHMEMDQHFIAAILTVIGYSMNDTVIVFDRIREFLAGNLKGDFKHIVNESINTTLSRTINTSLTMILVLAIMFIFGGESIRGFIFAMLIGIVVGTYSSLFIATPVLVDTLSKKDKEEIERRHAELNK</sequence>
<feature type="domain" description="Protein export membrane protein SecD/SecF C-terminal" evidence="11">
    <location>
        <begin position="464"/>
        <end position="631"/>
    </location>
</feature>
<dbReference type="NCBIfam" id="TIGR00966">
    <property type="entry name" value="transloc_SecF"/>
    <property type="match status" value="1"/>
</dbReference>
<comment type="subcellular location">
    <subcellularLocation>
        <location evidence="1 9">Cell membrane</location>
        <topology evidence="1 9">Multi-pass membrane protein</topology>
    </subcellularLocation>
</comment>
<feature type="domain" description="Protein translocase subunit SecDF P1" evidence="12">
    <location>
        <begin position="180"/>
        <end position="236"/>
    </location>
</feature>
<evidence type="ECO:0000259" key="13">
    <source>
        <dbReference type="Pfam" id="PF22599"/>
    </source>
</evidence>
<comment type="caution">
    <text evidence="9">Lacks conserved residue(s) required for the propagation of feature annotation.</text>
</comment>
<dbReference type="FunFam" id="1.20.1640.10:FF:000004">
    <property type="entry name" value="Protein translocase subunit SecD"/>
    <property type="match status" value="1"/>
</dbReference>
<evidence type="ECO:0000256" key="6">
    <source>
        <dbReference type="ARBA" id="ARBA00022989"/>
    </source>
</evidence>
<comment type="subunit">
    <text evidence="9">Forms a complex with SecF. Part of the essential Sec protein translocation apparatus which comprises SecA, SecYEG and auxiliary proteins SecDF. Other proteins may also be involved.</text>
</comment>
<dbReference type="InterPro" id="IPR022645">
    <property type="entry name" value="SecD/SecF_bac"/>
</dbReference>
<evidence type="ECO:0000256" key="1">
    <source>
        <dbReference type="ARBA" id="ARBA00004651"/>
    </source>
</evidence>
<feature type="transmembrane region" description="Helical" evidence="9">
    <location>
        <begin position="511"/>
        <end position="532"/>
    </location>
</feature>
<comment type="similarity">
    <text evidence="9">Belongs to the SecD/SecF family. SecD subfamily.</text>
</comment>
<dbReference type="Proteomes" id="UP000184488">
    <property type="component" value="Unassembled WGS sequence"/>
</dbReference>
<dbReference type="GO" id="GO:0015450">
    <property type="term" value="F:protein-transporting ATPase activity"/>
    <property type="evidence" value="ECO:0007669"/>
    <property type="project" value="InterPro"/>
</dbReference>
<dbReference type="Gene3D" id="1.20.1640.10">
    <property type="entry name" value="Multidrug efflux transporter AcrB transmembrane domain"/>
    <property type="match status" value="2"/>
</dbReference>
<dbReference type="NCBIfam" id="TIGR00916">
    <property type="entry name" value="2A0604s01"/>
    <property type="match status" value="1"/>
</dbReference>
<evidence type="ECO:0000259" key="11">
    <source>
        <dbReference type="Pfam" id="PF02355"/>
    </source>
</evidence>
<evidence type="ECO:0000256" key="3">
    <source>
        <dbReference type="ARBA" id="ARBA00022475"/>
    </source>
</evidence>
<keyword evidence="4 9" id="KW-0812">Transmembrane</keyword>
<evidence type="ECO:0000256" key="10">
    <source>
        <dbReference type="HAMAP-Rule" id="MF_01464"/>
    </source>
</evidence>
<dbReference type="InterPro" id="IPR022646">
    <property type="entry name" value="SecD/SecF_CS"/>
</dbReference>
<dbReference type="AlphaFoldDB" id="A0A1M6GB33"/>
<evidence type="ECO:0000256" key="7">
    <source>
        <dbReference type="ARBA" id="ARBA00023010"/>
    </source>
</evidence>
<dbReference type="OrthoDB" id="9805019at2"/>
<feature type="transmembrane region" description="Helical" evidence="9">
    <location>
        <begin position="830"/>
        <end position="851"/>
    </location>
</feature>
<evidence type="ECO:0000313" key="15">
    <source>
        <dbReference type="Proteomes" id="UP000184488"/>
    </source>
</evidence>
<keyword evidence="5 9" id="KW-0653">Protein transport</keyword>
<feature type="transmembrane region" description="Helical" evidence="9">
    <location>
        <begin position="538"/>
        <end position="556"/>
    </location>
</feature>
<evidence type="ECO:0000313" key="14">
    <source>
        <dbReference type="EMBL" id="SHJ07134.1"/>
    </source>
</evidence>
<feature type="transmembrane region" description="Helical" evidence="9">
    <location>
        <begin position="916"/>
        <end position="934"/>
    </location>
</feature>
<dbReference type="InterPro" id="IPR048634">
    <property type="entry name" value="SecD_SecF_C"/>
</dbReference>
<dbReference type="Pfam" id="PF07549">
    <property type="entry name" value="Sec_GG"/>
    <property type="match status" value="2"/>
</dbReference>
<dbReference type="InterPro" id="IPR055344">
    <property type="entry name" value="SecD_SecF_C_bact"/>
</dbReference>
<feature type="transmembrane region" description="Helical" evidence="9">
    <location>
        <begin position="585"/>
        <end position="604"/>
    </location>
</feature>
<organism evidence="14 15">
    <name type="scientific">Flavobacterium terrae</name>
    <dbReference type="NCBI Taxonomy" id="415425"/>
    <lineage>
        <taxon>Bacteria</taxon>
        <taxon>Pseudomonadati</taxon>
        <taxon>Bacteroidota</taxon>
        <taxon>Flavobacteriia</taxon>
        <taxon>Flavobacteriales</taxon>
        <taxon>Flavobacteriaceae</taxon>
        <taxon>Flavobacterium</taxon>
    </lineage>
</organism>
<dbReference type="SUPFAM" id="SSF82866">
    <property type="entry name" value="Multidrug efflux transporter AcrB transmembrane domain"/>
    <property type="match status" value="2"/>
</dbReference>
<proteinExistence type="inferred from homology"/>
<evidence type="ECO:0000256" key="9">
    <source>
        <dbReference type="HAMAP-Rule" id="MF_01463"/>
    </source>
</evidence>
<dbReference type="HAMAP" id="MF_01463_B">
    <property type="entry name" value="SecD_B"/>
    <property type="match status" value="1"/>
</dbReference>
<evidence type="ECO:0000256" key="5">
    <source>
        <dbReference type="ARBA" id="ARBA00022927"/>
    </source>
</evidence>
<feature type="transmembrane region" description="Helical" evidence="9">
    <location>
        <begin position="610"/>
        <end position="634"/>
    </location>
</feature>
<keyword evidence="6 9" id="KW-1133">Transmembrane helix</keyword>
<comment type="subunit">
    <text evidence="10">Forms a complex with SecD. Part of the essential Sec protein translocation apparatus which comprises SecA, SecYEG and auxiliary proteins SecDF. Other proteins may also be involved.</text>
</comment>
<feature type="transmembrane region" description="Helical" evidence="9">
    <location>
        <begin position="485"/>
        <end position="504"/>
    </location>
</feature>
<keyword evidence="8 9" id="KW-0472">Membrane</keyword>
<feature type="domain" description="Protein export membrane protein SecD/SecF C-terminal" evidence="11">
    <location>
        <begin position="785"/>
        <end position="966"/>
    </location>
</feature>
<dbReference type="NCBIfam" id="NF009585">
    <property type="entry name" value="PRK13024.1-5"/>
    <property type="match status" value="1"/>
</dbReference>
<evidence type="ECO:0000256" key="4">
    <source>
        <dbReference type="ARBA" id="ARBA00022692"/>
    </source>
</evidence>
<keyword evidence="7 9" id="KW-0811">Translocation</keyword>
<keyword evidence="15" id="KW-1185">Reference proteome</keyword>
<keyword evidence="3 9" id="KW-1003">Cell membrane</keyword>
<dbReference type="HAMAP" id="MF_01464_B">
    <property type="entry name" value="SecF_B"/>
    <property type="match status" value="1"/>
</dbReference>
<comment type="function">
    <text evidence="9">Part of the Sec protein translocase complex. Interacts with the SecYEG preprotein conducting channel. SecDF uses the proton motive force (PMF) to complete protein translocation after the ATP-dependent function of SecA.</text>
</comment>
<dbReference type="Pfam" id="PF02355">
    <property type="entry name" value="SecD_SecF_C"/>
    <property type="match status" value="2"/>
</dbReference>
<keyword evidence="2 9" id="KW-0813">Transport</keyword>
<dbReference type="PANTHER" id="PTHR30081">
    <property type="entry name" value="PROTEIN-EXPORT MEMBRANE PROTEIN SEC"/>
    <property type="match status" value="1"/>
</dbReference>
<accession>A0A1M6GB33</accession>
<dbReference type="PANTHER" id="PTHR30081:SF1">
    <property type="entry name" value="PROTEIN TRANSLOCASE SUBUNIT SECD"/>
    <property type="match status" value="1"/>
</dbReference>
<feature type="transmembrane region" description="Helical" evidence="9">
    <location>
        <begin position="866"/>
        <end position="885"/>
    </location>
</feature>
<comment type="similarity">
    <text evidence="10">Belongs to the SecD/SecF family. SecF subfamily.</text>
</comment>
<dbReference type="InterPro" id="IPR054384">
    <property type="entry name" value="SecDF_P1_head"/>
</dbReference>
<dbReference type="EMBL" id="FQZI01000005">
    <property type="protein sequence ID" value="SHJ07134.1"/>
    <property type="molecule type" value="Genomic_DNA"/>
</dbReference>
<feature type="transmembrane region" description="Helical" evidence="9">
    <location>
        <begin position="806"/>
        <end position="823"/>
    </location>
</feature>
<dbReference type="STRING" id="415425.SAMN05444363_2509"/>
<dbReference type="RefSeq" id="WP_073311843.1">
    <property type="nucleotide sequence ID" value="NZ_FQZI01000005.1"/>
</dbReference>
<name>A0A1M6GB33_9FLAO</name>
<dbReference type="InterPro" id="IPR005665">
    <property type="entry name" value="SecF_bac"/>
</dbReference>
<dbReference type="GO" id="GO:0005886">
    <property type="term" value="C:plasma membrane"/>
    <property type="evidence" value="ECO:0007669"/>
    <property type="project" value="UniProtKB-SubCell"/>
</dbReference>
<dbReference type="GO" id="GO:0006605">
    <property type="term" value="P:protein targeting"/>
    <property type="evidence" value="ECO:0007669"/>
    <property type="project" value="UniProtKB-UniRule"/>
</dbReference>